<dbReference type="PATRIC" id="fig|1938.6.peg.334"/>
<comment type="caution">
    <text evidence="2">The sequence shown here is derived from an EMBL/GenBank/DDBJ whole genome shotgun (WGS) entry which is preliminary data.</text>
</comment>
<dbReference type="InterPro" id="IPR024072">
    <property type="entry name" value="DHFR-like_dom_sf"/>
</dbReference>
<evidence type="ECO:0000313" key="3">
    <source>
        <dbReference type="Proteomes" id="UP000037023"/>
    </source>
</evidence>
<gene>
    <name evidence="2" type="ORF">ADK34_01585</name>
</gene>
<protein>
    <submittedName>
        <fullName evidence="2">Deaminase</fullName>
    </submittedName>
</protein>
<dbReference type="Gene3D" id="3.40.430.10">
    <property type="entry name" value="Dihydrofolate Reductase, subunit A"/>
    <property type="match status" value="1"/>
</dbReference>
<dbReference type="PANTHER" id="PTHR38011">
    <property type="entry name" value="DIHYDROFOLATE REDUCTASE FAMILY PROTEIN (AFU_ORTHOLOGUE AFUA_8G06820)"/>
    <property type="match status" value="1"/>
</dbReference>
<feature type="domain" description="Bacterial bifunctional deaminase-reductase C-terminal" evidence="1">
    <location>
        <begin position="5"/>
        <end position="176"/>
    </location>
</feature>
<dbReference type="OrthoDB" id="7949219at2"/>
<dbReference type="AlphaFoldDB" id="A0A0L8LEI5"/>
<evidence type="ECO:0000313" key="2">
    <source>
        <dbReference type="EMBL" id="KOG36643.1"/>
    </source>
</evidence>
<name>A0A0L8LEI5_STRVR</name>
<accession>A0A0L8LEI5</accession>
<dbReference type="RefSeq" id="WP_033202368.1">
    <property type="nucleotide sequence ID" value="NZ_LGUP01000002.1"/>
</dbReference>
<dbReference type="SUPFAM" id="SSF53597">
    <property type="entry name" value="Dihydrofolate reductase-like"/>
    <property type="match status" value="1"/>
</dbReference>
<dbReference type="InterPro" id="IPR002734">
    <property type="entry name" value="RibDG_C"/>
</dbReference>
<reference evidence="2 3" key="1">
    <citation type="submission" date="2015-06" db="EMBL/GenBank/DDBJ databases">
        <authorList>
            <person name="Hoefler B.C."/>
            <person name="Straight P.D."/>
        </authorList>
    </citation>
    <scope>NUCLEOTIDE SEQUENCE [LARGE SCALE GENOMIC DNA]</scope>
    <source>
        <strain evidence="2 3">NRRL 3427</strain>
    </source>
</reference>
<dbReference type="Pfam" id="PF01872">
    <property type="entry name" value="RibD_C"/>
    <property type="match status" value="1"/>
</dbReference>
<dbReference type="InterPro" id="IPR050765">
    <property type="entry name" value="Riboflavin_Biosynth_HTPR"/>
</dbReference>
<proteinExistence type="predicted"/>
<dbReference type="GO" id="GO:0009231">
    <property type="term" value="P:riboflavin biosynthetic process"/>
    <property type="evidence" value="ECO:0007669"/>
    <property type="project" value="InterPro"/>
</dbReference>
<sequence length="191" mass="20707">MSGRIIHFVHQSLDGFIAGPDGEFDWPAMGPELSAYTDELIAGDTVFLYGRKVWDLMSGYWPNAEQYSQDPHDLAFAPVWREAPKVVVSRTLAGEDPGFNTTVVSGDVAAELTALAATGRNLVLFGGAELAAHLGAHGAVDEYRVVVHPVVLGGGTPAFRPAEHRTELETVETRIFDGRSVLLRHRVVRSA</sequence>
<dbReference type="PANTHER" id="PTHR38011:SF11">
    <property type="entry name" value="2,5-DIAMINO-6-RIBOSYLAMINO-4(3H)-PYRIMIDINONE 5'-PHOSPHATE REDUCTASE"/>
    <property type="match status" value="1"/>
</dbReference>
<evidence type="ECO:0000259" key="1">
    <source>
        <dbReference type="Pfam" id="PF01872"/>
    </source>
</evidence>
<dbReference type="EMBL" id="LGUP01000002">
    <property type="protein sequence ID" value="KOG36643.1"/>
    <property type="molecule type" value="Genomic_DNA"/>
</dbReference>
<dbReference type="Proteomes" id="UP000037023">
    <property type="component" value="Unassembled WGS sequence"/>
</dbReference>
<dbReference type="GO" id="GO:0008703">
    <property type="term" value="F:5-amino-6-(5-phosphoribosylamino)uracil reductase activity"/>
    <property type="evidence" value="ECO:0007669"/>
    <property type="project" value="InterPro"/>
</dbReference>
<organism evidence="2 3">
    <name type="scientific">Streptomyces viridochromogenes</name>
    <dbReference type="NCBI Taxonomy" id="1938"/>
    <lineage>
        <taxon>Bacteria</taxon>
        <taxon>Bacillati</taxon>
        <taxon>Actinomycetota</taxon>
        <taxon>Actinomycetes</taxon>
        <taxon>Kitasatosporales</taxon>
        <taxon>Streptomycetaceae</taxon>
        <taxon>Streptomyces</taxon>
    </lineage>
</organism>